<reference evidence="2 3" key="1">
    <citation type="submission" date="2017-08" db="EMBL/GenBank/DDBJ databases">
        <title>Reclassification of Bisgaard taxon 37 and 44.</title>
        <authorList>
            <person name="Christensen H."/>
        </authorList>
    </citation>
    <scope>NUCLEOTIDE SEQUENCE [LARGE SCALE GENOMIC DNA]</scope>
    <source>
        <strain evidence="2 3">111</strain>
    </source>
</reference>
<dbReference type="OrthoDB" id="3392378at2"/>
<organism evidence="2 3">
    <name type="scientific">Psittacicella hinzii</name>
    <dbReference type="NCBI Taxonomy" id="2028575"/>
    <lineage>
        <taxon>Bacteria</taxon>
        <taxon>Pseudomonadati</taxon>
        <taxon>Pseudomonadota</taxon>
        <taxon>Gammaproteobacteria</taxon>
        <taxon>Pasteurellales</taxon>
        <taxon>Psittacicellaceae</taxon>
        <taxon>Psittacicella</taxon>
    </lineage>
</organism>
<evidence type="ECO:0000313" key="3">
    <source>
        <dbReference type="Proteomes" id="UP000265916"/>
    </source>
</evidence>
<protein>
    <submittedName>
        <fullName evidence="2">Acyl carrier protein</fullName>
    </submittedName>
</protein>
<dbReference type="Proteomes" id="UP000265916">
    <property type="component" value="Unassembled WGS sequence"/>
</dbReference>
<comment type="caution">
    <text evidence="2">The sequence shown here is derived from an EMBL/GenBank/DDBJ whole genome shotgun (WGS) entry which is preliminary data.</text>
</comment>
<dbReference type="EMBL" id="NRJG01000028">
    <property type="protein sequence ID" value="RIY39718.1"/>
    <property type="molecule type" value="Genomic_DNA"/>
</dbReference>
<name>A0A3A1YRC1_9GAMM</name>
<feature type="domain" description="Carrier" evidence="1">
    <location>
        <begin position="9"/>
        <end position="84"/>
    </location>
</feature>
<evidence type="ECO:0000313" key="2">
    <source>
        <dbReference type="EMBL" id="RIY39718.1"/>
    </source>
</evidence>
<dbReference type="Gene3D" id="1.10.1200.10">
    <property type="entry name" value="ACP-like"/>
    <property type="match status" value="1"/>
</dbReference>
<dbReference type="RefSeq" id="WP_119530292.1">
    <property type="nucleotide sequence ID" value="NZ_JBHSSP010000037.1"/>
</dbReference>
<dbReference type="NCBIfam" id="NF003757">
    <property type="entry name" value="PRK05350.1"/>
    <property type="match status" value="1"/>
</dbReference>
<evidence type="ECO:0000259" key="1">
    <source>
        <dbReference type="PROSITE" id="PS50075"/>
    </source>
</evidence>
<dbReference type="Pfam" id="PF00550">
    <property type="entry name" value="PP-binding"/>
    <property type="match status" value="1"/>
</dbReference>
<keyword evidence="3" id="KW-1185">Reference proteome</keyword>
<dbReference type="SUPFAM" id="SSF47336">
    <property type="entry name" value="ACP-like"/>
    <property type="match status" value="1"/>
</dbReference>
<dbReference type="InterPro" id="IPR009081">
    <property type="entry name" value="PP-bd_ACP"/>
</dbReference>
<sequence length="101" mass="11511">MQQKQLTDQEIQQILTNALVELFEVDAQEITPETNLYTDLDIDSIDAIDLIDFIKRKTGYKLNAEDFRTVRTVQDVIEAVKKVSINPEQEVSAPQDDSKQG</sequence>
<accession>A0A3A1YRC1</accession>
<gene>
    <name evidence="2" type="ORF">CKF58_01860</name>
</gene>
<dbReference type="PROSITE" id="PS50075">
    <property type="entry name" value="CARRIER"/>
    <property type="match status" value="1"/>
</dbReference>
<proteinExistence type="predicted"/>
<dbReference type="AlphaFoldDB" id="A0A3A1YRC1"/>
<dbReference type="InterPro" id="IPR036736">
    <property type="entry name" value="ACP-like_sf"/>
</dbReference>